<dbReference type="Proteomes" id="UP000219514">
    <property type="component" value="Unassembled WGS sequence"/>
</dbReference>
<evidence type="ECO:0000259" key="1">
    <source>
        <dbReference type="Pfam" id="PF13577"/>
    </source>
</evidence>
<reference evidence="2 3" key="1">
    <citation type="submission" date="2017-09" db="EMBL/GenBank/DDBJ databases">
        <authorList>
            <person name="Ehlers B."/>
            <person name="Leendertz F.H."/>
        </authorList>
    </citation>
    <scope>NUCLEOTIDE SEQUENCE [LARGE SCALE GENOMIC DNA]</scope>
    <source>
        <strain evidence="2 3">DSM 46844</strain>
    </source>
</reference>
<gene>
    <name evidence="2" type="ORF">SAMN06893097_103182</name>
</gene>
<evidence type="ECO:0000313" key="3">
    <source>
        <dbReference type="Proteomes" id="UP000219514"/>
    </source>
</evidence>
<evidence type="ECO:0000313" key="2">
    <source>
        <dbReference type="EMBL" id="SNX96013.1"/>
    </source>
</evidence>
<keyword evidence="3" id="KW-1185">Reference proteome</keyword>
<dbReference type="Gene3D" id="3.10.450.50">
    <property type="match status" value="1"/>
</dbReference>
<sequence length="185" mass="20589">MTGPSGGTALSVPAVDAAAIAELMAKQKLYENLALYCRGQDRKDLELVKSTFWPEATDDHGMFVGPAHEFCQWAYENQKTTRHRSHHYITNVLIELDGDLAQRESAVVYVMVRPDGGPTDVMGGRYRDLCERRDGEWKVLRRVVIFDHVAQFASQGQLGDVFGGIPATARVGDVHPKDPIYDGAW</sequence>
<dbReference type="OrthoDB" id="1492465at2"/>
<feature type="domain" description="SnoaL-like" evidence="1">
    <location>
        <begin position="25"/>
        <end position="142"/>
    </location>
</feature>
<dbReference type="RefSeq" id="WP_097206039.1">
    <property type="nucleotide sequence ID" value="NZ_JACHXB010000004.1"/>
</dbReference>
<dbReference type="SUPFAM" id="SSF54427">
    <property type="entry name" value="NTF2-like"/>
    <property type="match status" value="1"/>
</dbReference>
<organism evidence="2 3">
    <name type="scientific">Geodermatophilus sabuli</name>
    <dbReference type="NCBI Taxonomy" id="1564158"/>
    <lineage>
        <taxon>Bacteria</taxon>
        <taxon>Bacillati</taxon>
        <taxon>Actinomycetota</taxon>
        <taxon>Actinomycetes</taxon>
        <taxon>Geodermatophilales</taxon>
        <taxon>Geodermatophilaceae</taxon>
        <taxon>Geodermatophilus</taxon>
    </lineage>
</organism>
<name>A0A285EAY2_9ACTN</name>
<dbReference type="AlphaFoldDB" id="A0A285EAY2"/>
<protein>
    <submittedName>
        <fullName evidence="2">SnoaL-like domain-containing protein</fullName>
    </submittedName>
</protein>
<dbReference type="EMBL" id="OBDO01000003">
    <property type="protein sequence ID" value="SNX96013.1"/>
    <property type="molecule type" value="Genomic_DNA"/>
</dbReference>
<dbReference type="InterPro" id="IPR032710">
    <property type="entry name" value="NTF2-like_dom_sf"/>
</dbReference>
<dbReference type="InterPro" id="IPR037401">
    <property type="entry name" value="SnoaL-like"/>
</dbReference>
<proteinExistence type="predicted"/>
<accession>A0A285EAY2</accession>
<dbReference type="Pfam" id="PF13577">
    <property type="entry name" value="SnoaL_4"/>
    <property type="match status" value="1"/>
</dbReference>